<protein>
    <submittedName>
        <fullName evidence="13">2,3-bisphosphoglycerate-independent phosphoglycerate mutase</fullName>
        <ecNumber evidence="13">5.4.2.12</ecNumber>
    </submittedName>
</protein>
<dbReference type="Proteomes" id="UP000549797">
    <property type="component" value="Unassembled WGS sequence"/>
</dbReference>
<gene>
    <name evidence="13" type="primary">apgM</name>
    <name evidence="11" type="ORF">HX840_00530</name>
    <name evidence="12" type="ORF">HX847_04710</name>
    <name evidence="8" type="ORF">HX848_03590</name>
    <name evidence="13" type="ORF">HX852_01355</name>
    <name evidence="14" type="ORF">HX853_01575</name>
    <name evidence="10" type="ORF">HX854_03995</name>
    <name evidence="9" type="ORF">HX858_03825</name>
    <name evidence="7" type="ORF">HX860_00510</name>
</gene>
<dbReference type="InterPro" id="IPR042253">
    <property type="entry name" value="Pglycerate_mutase_ApgM_sf"/>
</dbReference>
<evidence type="ECO:0000313" key="19">
    <source>
        <dbReference type="Proteomes" id="UP000559282"/>
    </source>
</evidence>
<evidence type="ECO:0000313" key="20">
    <source>
        <dbReference type="Proteomes" id="UP000563820"/>
    </source>
</evidence>
<dbReference type="EMBL" id="JACATG010000001">
    <property type="protein sequence ID" value="NWK13319.1"/>
    <property type="molecule type" value="Genomic_DNA"/>
</dbReference>
<evidence type="ECO:0000313" key="12">
    <source>
        <dbReference type="EMBL" id="NWK07697.1"/>
    </source>
</evidence>
<comment type="similarity">
    <text evidence="4">Belongs to the BPG-independent phosphoglycerate mutase family. A-PGAM subfamily.</text>
</comment>
<dbReference type="EMBL" id="JACATH010000002">
    <property type="protein sequence ID" value="NWJ56873.1"/>
    <property type="molecule type" value="Genomic_DNA"/>
</dbReference>
<dbReference type="InterPro" id="IPR004456">
    <property type="entry name" value="Pglycerate_mutase_ApgM"/>
</dbReference>
<dbReference type="Pfam" id="PF01676">
    <property type="entry name" value="Metalloenzyme"/>
    <property type="match status" value="1"/>
</dbReference>
<dbReference type="InterPro" id="IPR017850">
    <property type="entry name" value="Alkaline_phosphatase_core_sf"/>
</dbReference>
<dbReference type="Proteomes" id="UP000547822">
    <property type="component" value="Unassembled WGS sequence"/>
</dbReference>
<comment type="function">
    <text evidence="2">Catalyzes the interconversion of 2-phosphoglycerate and 3-phosphoglycerate.</text>
</comment>
<evidence type="ECO:0000313" key="18">
    <source>
        <dbReference type="Proteomes" id="UP000549797"/>
    </source>
</evidence>
<comment type="catalytic activity">
    <reaction evidence="1">
        <text>(2R)-2-phosphoglycerate = (2R)-3-phosphoglycerate</text>
        <dbReference type="Rhea" id="RHEA:15901"/>
        <dbReference type="ChEBI" id="CHEBI:58272"/>
        <dbReference type="ChEBI" id="CHEBI:58289"/>
        <dbReference type="EC" id="5.4.2.12"/>
    </reaction>
</comment>
<dbReference type="EMBL" id="JACATC010000004">
    <property type="protein sequence ID" value="NWJ83876.1"/>
    <property type="molecule type" value="Genomic_DNA"/>
</dbReference>
<dbReference type="PANTHER" id="PTHR31209:SF0">
    <property type="entry name" value="METALLOENZYME DOMAIN-CONTAINING PROTEIN"/>
    <property type="match status" value="1"/>
</dbReference>
<reference evidence="13" key="2">
    <citation type="submission" date="2020-06" db="EMBL/GenBank/DDBJ databases">
        <authorList>
            <person name="Wang Y."/>
        </authorList>
    </citation>
    <scope>NUCLEOTIDE SEQUENCE</scope>
    <source>
        <strain evidence="13">D1a</strain>
        <strain evidence="7">L14</strain>
        <strain evidence="9">L15a</strain>
        <strain evidence="14">L19a</strain>
        <strain evidence="12">T1C4</strain>
        <strain evidence="8">T1L11</strain>
        <strain evidence="11">T1L9</strain>
        <strain evidence="10">T3L1</strain>
    </source>
</reference>
<dbReference type="Proteomes" id="UP000563820">
    <property type="component" value="Unassembled WGS sequence"/>
</dbReference>
<evidence type="ECO:0000313" key="22">
    <source>
        <dbReference type="Proteomes" id="UP000587702"/>
    </source>
</evidence>
<dbReference type="SUPFAM" id="SSF53649">
    <property type="entry name" value="Alkaline phosphatase-like"/>
    <property type="match status" value="1"/>
</dbReference>
<evidence type="ECO:0000256" key="5">
    <source>
        <dbReference type="ARBA" id="ARBA00023152"/>
    </source>
</evidence>
<dbReference type="PIRSF" id="PIRSF006392">
    <property type="entry name" value="IPGAM_arch"/>
    <property type="match status" value="1"/>
</dbReference>
<comment type="caution">
    <text evidence="13">The sequence shown here is derived from an EMBL/GenBank/DDBJ whole genome shotgun (WGS) entry which is preliminary data.</text>
</comment>
<evidence type="ECO:0000259" key="6">
    <source>
        <dbReference type="Pfam" id="PF01676"/>
    </source>
</evidence>
<evidence type="ECO:0000256" key="1">
    <source>
        <dbReference type="ARBA" id="ARBA00000370"/>
    </source>
</evidence>
<keyword evidence="5" id="KW-0324">Glycolysis</keyword>
<evidence type="ECO:0000313" key="11">
    <source>
        <dbReference type="EMBL" id="NWK00396.1"/>
    </source>
</evidence>
<accession>A0A7K4NZS0</accession>
<dbReference type="InterPro" id="IPR006124">
    <property type="entry name" value="Metalloenzyme"/>
</dbReference>
<evidence type="ECO:0000313" key="10">
    <source>
        <dbReference type="EMBL" id="NWJ83876.1"/>
    </source>
</evidence>
<comment type="pathway">
    <text evidence="3">Carbohydrate degradation.</text>
</comment>
<dbReference type="EMBL" id="JACATJ010000001">
    <property type="protein sequence ID" value="NWK08437.1"/>
    <property type="molecule type" value="Genomic_DNA"/>
</dbReference>
<dbReference type="NCBIfam" id="TIGR00306">
    <property type="entry name" value="apgM"/>
    <property type="match status" value="1"/>
</dbReference>
<dbReference type="Proteomes" id="UP000575480">
    <property type="component" value="Unassembled WGS sequence"/>
</dbReference>
<dbReference type="CDD" id="cd16011">
    <property type="entry name" value="iPGM_like"/>
    <property type="match status" value="1"/>
</dbReference>
<evidence type="ECO:0000256" key="3">
    <source>
        <dbReference type="ARBA" id="ARBA00004921"/>
    </source>
</evidence>
<dbReference type="GO" id="GO:0046872">
    <property type="term" value="F:metal ion binding"/>
    <property type="evidence" value="ECO:0007669"/>
    <property type="project" value="InterPro"/>
</dbReference>
<evidence type="ECO:0000313" key="16">
    <source>
        <dbReference type="Proteomes" id="UP000535457"/>
    </source>
</evidence>
<dbReference type="Proteomes" id="UP000559282">
    <property type="component" value="Unassembled WGS sequence"/>
</dbReference>
<dbReference type="PANTHER" id="PTHR31209">
    <property type="entry name" value="COFACTOR-INDEPENDENT PHOSPHOGLYCERATE MUTASE"/>
    <property type="match status" value="1"/>
</dbReference>
<dbReference type="Pfam" id="PF10143">
    <property type="entry name" value="PhosphMutase"/>
    <property type="match status" value="1"/>
</dbReference>
<evidence type="ECO:0000313" key="21">
    <source>
        <dbReference type="Proteomes" id="UP000575480"/>
    </source>
</evidence>
<evidence type="ECO:0000313" key="13">
    <source>
        <dbReference type="EMBL" id="NWK08437.1"/>
    </source>
</evidence>
<dbReference type="Proteomes" id="UP000520052">
    <property type="component" value="Unassembled WGS sequence"/>
</dbReference>
<evidence type="ECO:0000313" key="14">
    <source>
        <dbReference type="EMBL" id="NWK13319.1"/>
    </source>
</evidence>
<organism evidence="13 18">
    <name type="scientific">Marine Group I thaumarchaeote</name>
    <dbReference type="NCBI Taxonomy" id="2511932"/>
    <lineage>
        <taxon>Archaea</taxon>
        <taxon>Nitrososphaerota</taxon>
        <taxon>Marine Group I</taxon>
    </lineage>
</organism>
<dbReference type="Gene3D" id="3.30.70.2130">
    <property type="entry name" value="Metalloenzyme domain"/>
    <property type="match status" value="1"/>
</dbReference>
<dbReference type="EMBL" id="JACATE010000004">
    <property type="protein sequence ID" value="NWJ28459.1"/>
    <property type="molecule type" value="Genomic_DNA"/>
</dbReference>
<proteinExistence type="inferred from homology"/>
<dbReference type="Proteomes" id="UP000535457">
    <property type="component" value="Unassembled WGS sequence"/>
</dbReference>
<keyword evidence="13" id="KW-0413">Isomerase</keyword>
<dbReference type="AlphaFoldDB" id="A0A7K4NZS0"/>
<dbReference type="Proteomes" id="UP000587702">
    <property type="component" value="Unassembled WGS sequence"/>
</dbReference>
<dbReference type="EMBL" id="JACATD010000001">
    <property type="protein sequence ID" value="NWK00396.1"/>
    <property type="molecule type" value="Genomic_DNA"/>
</dbReference>
<dbReference type="EMBL" id="JACATF010000016">
    <property type="protein sequence ID" value="NWK07697.1"/>
    <property type="molecule type" value="Genomic_DNA"/>
</dbReference>
<dbReference type="GO" id="GO:0006096">
    <property type="term" value="P:glycolytic process"/>
    <property type="evidence" value="ECO:0007669"/>
    <property type="project" value="UniProtKB-KW"/>
</dbReference>
<evidence type="ECO:0000313" key="15">
    <source>
        <dbReference type="Proteomes" id="UP000520052"/>
    </source>
</evidence>
<evidence type="ECO:0000256" key="2">
    <source>
        <dbReference type="ARBA" id="ARBA00002315"/>
    </source>
</evidence>
<sequence length="428" mass="46827">MDNSNIHMIYVLLDGVGDLPHPDLDGKTPLEAANTPTLDKIASNGSIGEVISVGKGIAPESDIAVFNMLGYKFNYTDYVGRGVIEGIGIGIDFKDGDLALRGNYSTLDEEGIIIDRRAGRQIEKEDADGVAKEIEEKIKFSHPNTSVVVSPTIGHRVTVRIRVDSRKLSSKITNTDPAYSNIGGMGVAKAVGDFLKIEKCLPLEETEDSKFTANLVNEFSEQSINILKESKINKRRQEQNKKQLSCILLRDAGNKLPDVIPINEKYAMKFSCIVDMPVELGISEVLKMKTFEAGGLTDYEEKARVAAKAMETQNAIYVHLKGPDEFGHDGDAVGKMKNIEEIDQRFFKTLVENIDSSKVAIIISADHSTPCIYKGHSDDPVPIIVSGDFIKNDGTTRLTEEQAKKGSIGLLQGAEVVSKSIELIKSQI</sequence>
<dbReference type="EMBL" id="JACATI010000001">
    <property type="protein sequence ID" value="NWJ19558.1"/>
    <property type="molecule type" value="Genomic_DNA"/>
</dbReference>
<dbReference type="Gene3D" id="3.40.720.10">
    <property type="entry name" value="Alkaline Phosphatase, subunit A"/>
    <property type="match status" value="2"/>
</dbReference>
<dbReference type="EC" id="5.4.2.12" evidence="13"/>
<dbReference type="GO" id="GO:0004619">
    <property type="term" value="F:phosphoglycerate mutase activity"/>
    <property type="evidence" value="ECO:0007669"/>
    <property type="project" value="UniProtKB-EC"/>
</dbReference>
<name>A0A7K4NZS0_9ARCH</name>
<feature type="domain" description="Metalloenzyme" evidence="6">
    <location>
        <begin position="10"/>
        <end position="409"/>
    </location>
</feature>
<evidence type="ECO:0000313" key="7">
    <source>
        <dbReference type="EMBL" id="NWJ19558.1"/>
    </source>
</evidence>
<evidence type="ECO:0000256" key="4">
    <source>
        <dbReference type="ARBA" id="ARBA00005524"/>
    </source>
</evidence>
<evidence type="ECO:0000313" key="17">
    <source>
        <dbReference type="Proteomes" id="UP000547822"/>
    </source>
</evidence>
<evidence type="ECO:0000313" key="8">
    <source>
        <dbReference type="EMBL" id="NWJ28459.1"/>
    </source>
</evidence>
<evidence type="ECO:0000313" key="9">
    <source>
        <dbReference type="EMBL" id="NWJ56873.1"/>
    </source>
</evidence>
<reference evidence="15 16" key="1">
    <citation type="journal article" date="2019" name="Environ. Microbiol.">
        <title>Genomics insights into ecotype formation of ammonia-oxidizing archaea in the deep ocean.</title>
        <authorList>
            <person name="Wang Y."/>
            <person name="Huang J.M."/>
            <person name="Cui G.J."/>
            <person name="Nunoura T."/>
            <person name="Takaki Y."/>
            <person name="Li W.L."/>
            <person name="Li J."/>
            <person name="Gao Z.M."/>
            <person name="Takai K."/>
            <person name="Zhang A.Q."/>
            <person name="Stepanauskas R."/>
        </authorList>
    </citation>
    <scope>NUCLEOTIDE SEQUENCE [LARGE SCALE GENOMIC DNA]</scope>
    <source>
        <strain evidence="13 18">D1a</strain>
        <strain evidence="7 22">L14</strain>
        <strain evidence="9 21">L15a</strain>
        <strain evidence="14 16">L19a</strain>
        <strain evidence="12 19">T1C4</strain>
        <strain evidence="8 20">T1L11</strain>
        <strain evidence="11 17">T1L9</strain>
        <strain evidence="10 15">T3L1</strain>
    </source>
</reference>